<feature type="compositionally biased region" description="Polar residues" evidence="1">
    <location>
        <begin position="328"/>
        <end position="350"/>
    </location>
</feature>
<organism evidence="4">
    <name type="scientific">Rodentolepis nana</name>
    <name type="common">Dwarf tapeworm</name>
    <name type="synonym">Hymenolepis nana</name>
    <dbReference type="NCBI Taxonomy" id="102285"/>
    <lineage>
        <taxon>Eukaryota</taxon>
        <taxon>Metazoa</taxon>
        <taxon>Spiralia</taxon>
        <taxon>Lophotrochozoa</taxon>
        <taxon>Platyhelminthes</taxon>
        <taxon>Cestoda</taxon>
        <taxon>Eucestoda</taxon>
        <taxon>Cyclophyllidea</taxon>
        <taxon>Hymenolepididae</taxon>
        <taxon>Rodentolepis</taxon>
    </lineage>
</organism>
<evidence type="ECO:0000256" key="1">
    <source>
        <dbReference type="SAM" id="MobiDB-lite"/>
    </source>
</evidence>
<evidence type="ECO:0000313" key="3">
    <source>
        <dbReference type="Proteomes" id="UP000278807"/>
    </source>
</evidence>
<keyword evidence="3" id="KW-1185">Reference proteome</keyword>
<dbReference type="WBParaSite" id="HNAJ_0000098501-mRNA-1">
    <property type="protein sequence ID" value="HNAJ_0000098501-mRNA-1"/>
    <property type="gene ID" value="HNAJ_0000098501"/>
</dbReference>
<reference evidence="4" key="1">
    <citation type="submission" date="2016-04" db="UniProtKB">
        <authorList>
            <consortium name="WormBaseParasite"/>
        </authorList>
    </citation>
    <scope>IDENTIFICATION</scope>
</reference>
<evidence type="ECO:0000313" key="2">
    <source>
        <dbReference type="EMBL" id="VDN96844.1"/>
    </source>
</evidence>
<sequence>MVIKPENQTSSTSKGGVAALMDCAATEMSRLRNKSTVLKRYAIQETRRSPEPPPSPPHPQTPHKINAQERKEKATSTTDTLTSLLQIQLAQINRMSETFSNQIAHERALLELLQLEYNRVKSEVKICESENDSAPADLMNQFRHLKERLEQQETLIDDLEYQYLEDKTKYEEEKESLIAQLKQQEETNSETSHKTGHLGNGGTGARREQSPEDAYTYPSSIFSSNVPHTRAISPICSPPTAVSPLKFNGNQSNSNSIDNHREIFQSGNTITSNDKNDVAVPREEVPQSMPLSSPRSVISSNGDFSHFSHIMMSSSPVGHLQNTPVLQEQKTPSQLNSSPSYHQQNGSSMDETCYTRREDQNASPQTSSSFQGGGSNPHTTTTSSSSSLFPSGRDLQQSSCTSFSNNVFHAVPPLLSSLSANADNRQWSREDPVPNRCNEEVRIRQRQRTSSAVSRQYWQDNEVITQFY</sequence>
<feature type="region of interest" description="Disordered" evidence="1">
    <location>
        <begin position="328"/>
        <end position="395"/>
    </location>
</feature>
<dbReference type="AlphaFoldDB" id="A0A158QGW7"/>
<accession>A0A158QGW7</accession>
<dbReference type="OrthoDB" id="6020705at2759"/>
<gene>
    <name evidence="2" type="ORF">HNAJ_LOCUS985</name>
</gene>
<dbReference type="Proteomes" id="UP000278807">
    <property type="component" value="Unassembled WGS sequence"/>
</dbReference>
<reference evidence="2 3" key="2">
    <citation type="submission" date="2018-11" db="EMBL/GenBank/DDBJ databases">
        <authorList>
            <consortium name="Pathogen Informatics"/>
        </authorList>
    </citation>
    <scope>NUCLEOTIDE SEQUENCE [LARGE SCALE GENOMIC DNA]</scope>
</reference>
<feature type="region of interest" description="Disordered" evidence="1">
    <location>
        <begin position="182"/>
        <end position="215"/>
    </location>
</feature>
<evidence type="ECO:0000313" key="4">
    <source>
        <dbReference type="WBParaSite" id="HNAJ_0000098501-mRNA-1"/>
    </source>
</evidence>
<feature type="compositionally biased region" description="Pro residues" evidence="1">
    <location>
        <begin position="51"/>
        <end position="60"/>
    </location>
</feature>
<feature type="compositionally biased region" description="Polar residues" evidence="1">
    <location>
        <begin position="361"/>
        <end position="370"/>
    </location>
</feature>
<proteinExistence type="predicted"/>
<name>A0A158QGW7_RODNA</name>
<dbReference type="EMBL" id="UZAE01000337">
    <property type="protein sequence ID" value="VDN96844.1"/>
    <property type="molecule type" value="Genomic_DNA"/>
</dbReference>
<protein>
    <submittedName>
        <fullName evidence="2 4">Uncharacterized protein</fullName>
    </submittedName>
</protein>
<feature type="region of interest" description="Disordered" evidence="1">
    <location>
        <begin position="34"/>
        <end position="77"/>
    </location>
</feature>